<keyword evidence="2" id="KW-1185">Reference proteome</keyword>
<dbReference type="STRING" id="578462.A0A0L0T0T7"/>
<dbReference type="PANTHER" id="PTHR34286:SF1">
    <property type="entry name" value="TRANSMEMBRANE PROTEIN"/>
    <property type="match status" value="1"/>
</dbReference>
<dbReference type="OrthoDB" id="2100988at2759"/>
<dbReference type="EMBL" id="GG745356">
    <property type="protein sequence ID" value="KNE68367.1"/>
    <property type="molecule type" value="Genomic_DNA"/>
</dbReference>
<reference evidence="1 2" key="1">
    <citation type="submission" date="2009-11" db="EMBL/GenBank/DDBJ databases">
        <title>Annotation of Allomyces macrogynus ATCC 38327.</title>
        <authorList>
            <consortium name="The Broad Institute Genome Sequencing Platform"/>
            <person name="Russ C."/>
            <person name="Cuomo C."/>
            <person name="Burger G."/>
            <person name="Gray M.W."/>
            <person name="Holland P.W.H."/>
            <person name="King N."/>
            <person name="Lang F.B.F."/>
            <person name="Roger A.J."/>
            <person name="Ruiz-Trillo I."/>
            <person name="Young S.K."/>
            <person name="Zeng Q."/>
            <person name="Gargeya S."/>
            <person name="Fitzgerald M."/>
            <person name="Haas B."/>
            <person name="Abouelleil A."/>
            <person name="Alvarado L."/>
            <person name="Arachchi H.M."/>
            <person name="Berlin A."/>
            <person name="Chapman S.B."/>
            <person name="Gearin G."/>
            <person name="Goldberg J."/>
            <person name="Griggs A."/>
            <person name="Gujja S."/>
            <person name="Hansen M."/>
            <person name="Heiman D."/>
            <person name="Howarth C."/>
            <person name="Larimer J."/>
            <person name="Lui A."/>
            <person name="MacDonald P.J.P."/>
            <person name="McCowen C."/>
            <person name="Montmayeur A."/>
            <person name="Murphy C."/>
            <person name="Neiman D."/>
            <person name="Pearson M."/>
            <person name="Priest M."/>
            <person name="Roberts A."/>
            <person name="Saif S."/>
            <person name="Shea T."/>
            <person name="Sisk P."/>
            <person name="Stolte C."/>
            <person name="Sykes S."/>
            <person name="Wortman J."/>
            <person name="Nusbaum C."/>
            <person name="Birren B."/>
        </authorList>
    </citation>
    <scope>NUCLEOTIDE SEQUENCE [LARGE SCALE GENOMIC DNA]</scope>
    <source>
        <strain evidence="1 2">ATCC 38327</strain>
    </source>
</reference>
<dbReference type="Proteomes" id="UP000054350">
    <property type="component" value="Unassembled WGS sequence"/>
</dbReference>
<dbReference type="AlphaFoldDB" id="A0A0L0T0T7"/>
<evidence type="ECO:0000313" key="2">
    <source>
        <dbReference type="Proteomes" id="UP000054350"/>
    </source>
</evidence>
<name>A0A0L0T0T7_ALLM3</name>
<proteinExistence type="predicted"/>
<evidence type="ECO:0000313" key="1">
    <source>
        <dbReference type="EMBL" id="KNE68367.1"/>
    </source>
</evidence>
<organism evidence="1 2">
    <name type="scientific">Allomyces macrogynus (strain ATCC 38327)</name>
    <name type="common">Allomyces javanicus var. macrogynus</name>
    <dbReference type="NCBI Taxonomy" id="578462"/>
    <lineage>
        <taxon>Eukaryota</taxon>
        <taxon>Fungi</taxon>
        <taxon>Fungi incertae sedis</taxon>
        <taxon>Blastocladiomycota</taxon>
        <taxon>Blastocladiomycetes</taxon>
        <taxon>Blastocladiales</taxon>
        <taxon>Blastocladiaceae</taxon>
        <taxon>Allomyces</taxon>
    </lineage>
</organism>
<accession>A0A0L0T0T7</accession>
<reference evidence="2" key="2">
    <citation type="submission" date="2009-11" db="EMBL/GenBank/DDBJ databases">
        <title>The Genome Sequence of Allomyces macrogynus strain ATCC 38327.</title>
        <authorList>
            <consortium name="The Broad Institute Genome Sequencing Platform"/>
            <person name="Russ C."/>
            <person name="Cuomo C."/>
            <person name="Shea T."/>
            <person name="Young S.K."/>
            <person name="Zeng Q."/>
            <person name="Koehrsen M."/>
            <person name="Haas B."/>
            <person name="Borodovsky M."/>
            <person name="Guigo R."/>
            <person name="Alvarado L."/>
            <person name="Berlin A."/>
            <person name="Borenstein D."/>
            <person name="Chen Z."/>
            <person name="Engels R."/>
            <person name="Freedman E."/>
            <person name="Gellesch M."/>
            <person name="Goldberg J."/>
            <person name="Griggs A."/>
            <person name="Gujja S."/>
            <person name="Heiman D."/>
            <person name="Hepburn T."/>
            <person name="Howarth C."/>
            <person name="Jen D."/>
            <person name="Larson L."/>
            <person name="Lewis B."/>
            <person name="Mehta T."/>
            <person name="Park D."/>
            <person name="Pearson M."/>
            <person name="Roberts A."/>
            <person name="Saif S."/>
            <person name="Shenoy N."/>
            <person name="Sisk P."/>
            <person name="Stolte C."/>
            <person name="Sykes S."/>
            <person name="Walk T."/>
            <person name="White J."/>
            <person name="Yandava C."/>
            <person name="Burger G."/>
            <person name="Gray M.W."/>
            <person name="Holland P.W.H."/>
            <person name="King N."/>
            <person name="Lang F.B.F."/>
            <person name="Roger A.J."/>
            <person name="Ruiz-Trillo I."/>
            <person name="Lander E."/>
            <person name="Nusbaum C."/>
        </authorList>
    </citation>
    <scope>NUCLEOTIDE SEQUENCE [LARGE SCALE GENOMIC DNA]</scope>
    <source>
        <strain evidence="2">ATCC 38327</strain>
    </source>
</reference>
<sequence length="84" mass="9169">MGGAPHKPYPRWVYSPTGGWWSQPANWKVNTAVTIGALALLTSFVWRTSEEKEAEFRAQQERGVARRAARRAAAAASAEAPASE</sequence>
<dbReference type="VEuPathDB" id="FungiDB:AMAG_19800"/>
<gene>
    <name evidence="1" type="ORF">AMAG_19800</name>
</gene>
<dbReference type="PANTHER" id="PTHR34286">
    <property type="entry name" value="TRANSMEMBRANE PROTEIN"/>
    <property type="match status" value="1"/>
</dbReference>
<protein>
    <submittedName>
        <fullName evidence="1">Uncharacterized protein</fullName>
    </submittedName>
</protein>
<dbReference type="eggNOG" id="ENOG502SBJH">
    <property type="taxonomic scope" value="Eukaryota"/>
</dbReference>